<dbReference type="InterPro" id="IPR038765">
    <property type="entry name" value="Papain-like_cys_pep_sf"/>
</dbReference>
<gene>
    <name evidence="7" type="primary">LOC113695235</name>
</gene>
<comment type="similarity">
    <text evidence="1">Belongs to the peptidase C48 family.</text>
</comment>
<name>A0ABM4UVX4_COFAR</name>
<organism evidence="6 7">
    <name type="scientific">Coffea arabica</name>
    <name type="common">Arabian coffee</name>
    <dbReference type="NCBI Taxonomy" id="13443"/>
    <lineage>
        <taxon>Eukaryota</taxon>
        <taxon>Viridiplantae</taxon>
        <taxon>Streptophyta</taxon>
        <taxon>Embryophyta</taxon>
        <taxon>Tracheophyta</taxon>
        <taxon>Spermatophyta</taxon>
        <taxon>Magnoliopsida</taxon>
        <taxon>eudicotyledons</taxon>
        <taxon>Gunneridae</taxon>
        <taxon>Pentapetalae</taxon>
        <taxon>asterids</taxon>
        <taxon>lamiids</taxon>
        <taxon>Gentianales</taxon>
        <taxon>Rubiaceae</taxon>
        <taxon>Ixoroideae</taxon>
        <taxon>Gardenieae complex</taxon>
        <taxon>Bertiereae - Coffeeae clade</taxon>
        <taxon>Coffeeae</taxon>
        <taxon>Coffea</taxon>
    </lineage>
</organism>
<evidence type="ECO:0000256" key="1">
    <source>
        <dbReference type="ARBA" id="ARBA00005234"/>
    </source>
</evidence>
<keyword evidence="2" id="KW-0645">Protease</keyword>
<dbReference type="InterPro" id="IPR003653">
    <property type="entry name" value="Peptidase_C48_C"/>
</dbReference>
<evidence type="ECO:0000313" key="7">
    <source>
        <dbReference type="RefSeq" id="XP_071911435.1"/>
    </source>
</evidence>
<proteinExistence type="inferred from homology"/>
<evidence type="ECO:0000313" key="6">
    <source>
        <dbReference type="Proteomes" id="UP001652660"/>
    </source>
</evidence>
<keyword evidence="4" id="KW-0788">Thiol protease</keyword>
<dbReference type="PROSITE" id="PS50600">
    <property type="entry name" value="ULP_PROTEASE"/>
    <property type="match status" value="1"/>
</dbReference>
<dbReference type="Gene3D" id="3.40.395.10">
    <property type="entry name" value="Adenoviral Proteinase, Chain A"/>
    <property type="match status" value="1"/>
</dbReference>
<dbReference type="RefSeq" id="XP_071911435.1">
    <property type="nucleotide sequence ID" value="XM_072055334.1"/>
</dbReference>
<sequence>MNWKNMHWYLFVIDMKNETIHIYDSLPVKEFNFNRLYPVMHVRNMLHEALAYGLGKAYQKDISKFPCIRPQWCPRQPDGNDCGIYVMYFMKHVSEMEAEMVVSFVSDKERCSLALELFVHPSNLVREDNLGVLPCMK</sequence>
<evidence type="ECO:0000256" key="2">
    <source>
        <dbReference type="ARBA" id="ARBA00022670"/>
    </source>
</evidence>
<dbReference type="GeneID" id="113695235"/>
<reference evidence="7" key="1">
    <citation type="submission" date="2025-08" db="UniProtKB">
        <authorList>
            <consortium name="RefSeq"/>
        </authorList>
    </citation>
    <scope>IDENTIFICATION</scope>
    <source>
        <tissue evidence="7">Leaves</tissue>
    </source>
</reference>
<feature type="domain" description="Ubiquitin-like protease family profile" evidence="5">
    <location>
        <begin position="1"/>
        <end position="93"/>
    </location>
</feature>
<evidence type="ECO:0000256" key="3">
    <source>
        <dbReference type="ARBA" id="ARBA00022801"/>
    </source>
</evidence>
<dbReference type="Proteomes" id="UP001652660">
    <property type="component" value="Chromosome 6e"/>
</dbReference>
<protein>
    <recommendedName>
        <fullName evidence="5">Ubiquitin-like protease family profile domain-containing protein</fullName>
    </recommendedName>
</protein>
<accession>A0ABM4UVX4</accession>
<keyword evidence="6" id="KW-1185">Reference proteome</keyword>
<evidence type="ECO:0000256" key="4">
    <source>
        <dbReference type="ARBA" id="ARBA00022807"/>
    </source>
</evidence>
<dbReference type="Pfam" id="PF02902">
    <property type="entry name" value="Peptidase_C48"/>
    <property type="match status" value="1"/>
</dbReference>
<dbReference type="PANTHER" id="PTHR12606">
    <property type="entry name" value="SENTRIN/SUMO-SPECIFIC PROTEASE"/>
    <property type="match status" value="1"/>
</dbReference>
<keyword evidence="3" id="KW-0378">Hydrolase</keyword>
<dbReference type="SUPFAM" id="SSF54001">
    <property type="entry name" value="Cysteine proteinases"/>
    <property type="match status" value="1"/>
</dbReference>
<evidence type="ECO:0000259" key="5">
    <source>
        <dbReference type="PROSITE" id="PS50600"/>
    </source>
</evidence>
<dbReference type="PANTHER" id="PTHR12606:SF151">
    <property type="entry name" value="UBIQUITIN-LIKE PROTEASE FAMILY PROFILE DOMAIN-CONTAINING PROTEIN"/>
    <property type="match status" value="1"/>
</dbReference>